<evidence type="ECO:0000256" key="4">
    <source>
        <dbReference type="ARBA" id="ARBA00022679"/>
    </source>
</evidence>
<evidence type="ECO:0000256" key="9">
    <source>
        <dbReference type="SAM" id="Coils"/>
    </source>
</evidence>
<feature type="transmembrane region" description="Helical" evidence="10">
    <location>
        <begin position="12"/>
        <end position="29"/>
    </location>
</feature>
<dbReference type="GO" id="GO:0046983">
    <property type="term" value="F:protein dimerization activity"/>
    <property type="evidence" value="ECO:0007669"/>
    <property type="project" value="InterPro"/>
</dbReference>
<dbReference type="Proteomes" id="UP000199632">
    <property type="component" value="Unassembled WGS sequence"/>
</dbReference>
<evidence type="ECO:0000256" key="1">
    <source>
        <dbReference type="ARBA" id="ARBA00000085"/>
    </source>
</evidence>
<dbReference type="OrthoDB" id="227596at2"/>
<dbReference type="Gene3D" id="1.20.5.1930">
    <property type="match status" value="1"/>
</dbReference>
<evidence type="ECO:0000256" key="3">
    <source>
        <dbReference type="ARBA" id="ARBA00022553"/>
    </source>
</evidence>
<dbReference type="EMBL" id="FNQB01000004">
    <property type="protein sequence ID" value="SDZ58857.1"/>
    <property type="molecule type" value="Genomic_DNA"/>
</dbReference>
<dbReference type="AlphaFoldDB" id="A0A1H3U991"/>
<keyword evidence="10" id="KW-0472">Membrane</keyword>
<protein>
    <recommendedName>
        <fullName evidence="2">histidine kinase</fullName>
        <ecNumber evidence="2">2.7.13.3</ecNumber>
    </recommendedName>
</protein>
<feature type="transmembrane region" description="Helical" evidence="10">
    <location>
        <begin position="102"/>
        <end position="123"/>
    </location>
</feature>
<keyword evidence="4" id="KW-0808">Transferase</keyword>
<feature type="transmembrane region" description="Helical" evidence="10">
    <location>
        <begin position="41"/>
        <end position="71"/>
    </location>
</feature>
<evidence type="ECO:0000259" key="11">
    <source>
        <dbReference type="Pfam" id="PF02518"/>
    </source>
</evidence>
<keyword evidence="7" id="KW-0067">ATP-binding</keyword>
<dbReference type="PANTHER" id="PTHR24421">
    <property type="entry name" value="NITRATE/NITRITE SENSOR PROTEIN NARX-RELATED"/>
    <property type="match status" value="1"/>
</dbReference>
<accession>A0A1H3U991</accession>
<dbReference type="InterPro" id="IPR011712">
    <property type="entry name" value="Sig_transdc_His_kin_sub3_dim/P"/>
</dbReference>
<reference evidence="14" key="1">
    <citation type="submission" date="2016-10" db="EMBL/GenBank/DDBJ databases">
        <authorList>
            <person name="Varghese N."/>
            <person name="Submissions S."/>
        </authorList>
    </citation>
    <scope>NUCLEOTIDE SEQUENCE [LARGE SCALE GENOMIC DNA]</scope>
    <source>
        <strain evidence="14">DSM 44718</strain>
    </source>
</reference>
<keyword evidence="14" id="KW-1185">Reference proteome</keyword>
<evidence type="ECO:0000256" key="2">
    <source>
        <dbReference type="ARBA" id="ARBA00012438"/>
    </source>
</evidence>
<name>A0A1H3U991_9ACTN</name>
<dbReference type="GO" id="GO:0000155">
    <property type="term" value="F:phosphorelay sensor kinase activity"/>
    <property type="evidence" value="ECO:0007669"/>
    <property type="project" value="InterPro"/>
</dbReference>
<evidence type="ECO:0000256" key="8">
    <source>
        <dbReference type="ARBA" id="ARBA00023012"/>
    </source>
</evidence>
<proteinExistence type="predicted"/>
<keyword evidence="3" id="KW-0597">Phosphoprotein</keyword>
<dbReference type="EC" id="2.7.13.3" evidence="2"/>
<dbReference type="CDD" id="cd16917">
    <property type="entry name" value="HATPase_UhpB-NarQ-NarX-like"/>
    <property type="match status" value="1"/>
</dbReference>
<keyword evidence="9" id="KW-0175">Coiled coil</keyword>
<evidence type="ECO:0000256" key="7">
    <source>
        <dbReference type="ARBA" id="ARBA00022840"/>
    </source>
</evidence>
<dbReference type="Pfam" id="PF07730">
    <property type="entry name" value="HisKA_3"/>
    <property type="match status" value="1"/>
</dbReference>
<dbReference type="InterPro" id="IPR050482">
    <property type="entry name" value="Sensor_HK_TwoCompSys"/>
</dbReference>
<gene>
    <name evidence="13" type="ORF">SAMN05421684_6782</name>
</gene>
<feature type="domain" description="Histidine kinase/HSP90-like ATPase" evidence="11">
    <location>
        <begin position="302"/>
        <end position="389"/>
    </location>
</feature>
<evidence type="ECO:0000256" key="10">
    <source>
        <dbReference type="SAM" id="Phobius"/>
    </source>
</evidence>
<dbReference type="SUPFAM" id="SSF55874">
    <property type="entry name" value="ATPase domain of HSP90 chaperone/DNA topoisomerase II/histidine kinase"/>
    <property type="match status" value="1"/>
</dbReference>
<dbReference type="GO" id="GO:0016020">
    <property type="term" value="C:membrane"/>
    <property type="evidence" value="ECO:0007669"/>
    <property type="project" value="InterPro"/>
</dbReference>
<keyword evidence="6 13" id="KW-0418">Kinase</keyword>
<evidence type="ECO:0000313" key="13">
    <source>
        <dbReference type="EMBL" id="SDZ58857.1"/>
    </source>
</evidence>
<feature type="coiled-coil region" evidence="9">
    <location>
        <begin position="152"/>
        <end position="186"/>
    </location>
</feature>
<sequence length="401" mass="42165">MSPPIARSRRGFWLRLVPTALAVCYLPLADQPGNPVDGWAWAFGLGAAALFAFGRRIPLTMVLCLAALLVVCDRIGTHADVVVILATFAALIDLALQRDRRWIAVGAIAAGVGLFANFVDVPLEPLQPPFFFVVTGVIASLLGAPILLGLHLKAARLATAQAQQRAIELEQRRESEKAMVRATERTAIARELHDIVVHHVASIVLRVGVARHLDPDADPETAAALDDVHATGTAALADLRRLVAVLRDPATIEEEAHAPLLDPADLPDLLHQAVARSRNAGLSLDARVDPTVARLDAVRGLALLRVVQEGLTNVLKHAGPRASATVTVEATADGAVRIHIADDGPAAAQRPPQGGHGLLGLRERIDLLGGRFDAGPAASGWRVQAVLPAAVTPAPLAAGSA</sequence>
<evidence type="ECO:0000313" key="14">
    <source>
        <dbReference type="Proteomes" id="UP000199632"/>
    </source>
</evidence>
<feature type="transmembrane region" description="Helical" evidence="10">
    <location>
        <begin position="130"/>
        <end position="152"/>
    </location>
</feature>
<dbReference type="Gene3D" id="3.30.565.10">
    <property type="entry name" value="Histidine kinase-like ATPase, C-terminal domain"/>
    <property type="match status" value="1"/>
</dbReference>
<evidence type="ECO:0000256" key="5">
    <source>
        <dbReference type="ARBA" id="ARBA00022741"/>
    </source>
</evidence>
<keyword evidence="10" id="KW-0812">Transmembrane</keyword>
<dbReference type="RefSeq" id="WP_090801126.1">
    <property type="nucleotide sequence ID" value="NZ_BOND01000006.1"/>
</dbReference>
<dbReference type="InterPro" id="IPR036890">
    <property type="entry name" value="HATPase_C_sf"/>
</dbReference>
<comment type="catalytic activity">
    <reaction evidence="1">
        <text>ATP + protein L-histidine = ADP + protein N-phospho-L-histidine.</text>
        <dbReference type="EC" id="2.7.13.3"/>
    </reaction>
</comment>
<dbReference type="GO" id="GO:0005524">
    <property type="term" value="F:ATP binding"/>
    <property type="evidence" value="ECO:0007669"/>
    <property type="project" value="UniProtKB-KW"/>
</dbReference>
<organism evidence="13 14">
    <name type="scientific">Asanoa ishikariensis</name>
    <dbReference type="NCBI Taxonomy" id="137265"/>
    <lineage>
        <taxon>Bacteria</taxon>
        <taxon>Bacillati</taxon>
        <taxon>Actinomycetota</taxon>
        <taxon>Actinomycetes</taxon>
        <taxon>Micromonosporales</taxon>
        <taxon>Micromonosporaceae</taxon>
        <taxon>Asanoa</taxon>
    </lineage>
</organism>
<dbReference type="STRING" id="137265.SAMN05421684_6782"/>
<keyword evidence="8" id="KW-0902">Two-component regulatory system</keyword>
<evidence type="ECO:0000256" key="6">
    <source>
        <dbReference type="ARBA" id="ARBA00022777"/>
    </source>
</evidence>
<dbReference type="PANTHER" id="PTHR24421:SF10">
    <property type="entry name" value="NITRATE_NITRITE SENSOR PROTEIN NARQ"/>
    <property type="match status" value="1"/>
</dbReference>
<keyword evidence="10" id="KW-1133">Transmembrane helix</keyword>
<feature type="domain" description="Signal transduction histidine kinase subgroup 3 dimerisation and phosphoacceptor" evidence="12">
    <location>
        <begin position="184"/>
        <end position="249"/>
    </location>
</feature>
<dbReference type="InterPro" id="IPR003594">
    <property type="entry name" value="HATPase_dom"/>
</dbReference>
<evidence type="ECO:0000259" key="12">
    <source>
        <dbReference type="Pfam" id="PF07730"/>
    </source>
</evidence>
<dbReference type="Pfam" id="PF02518">
    <property type="entry name" value="HATPase_c"/>
    <property type="match status" value="1"/>
</dbReference>
<keyword evidence="5" id="KW-0547">Nucleotide-binding</keyword>